<keyword evidence="2" id="KW-0614">Plasmid</keyword>
<gene>
    <name evidence="2" type="ORF">CYR75_15260</name>
</gene>
<dbReference type="KEGG" id="paru:CYR75_15260"/>
<evidence type="ECO:0000256" key="1">
    <source>
        <dbReference type="SAM" id="SignalP"/>
    </source>
</evidence>
<dbReference type="EMBL" id="CP025584">
    <property type="protein sequence ID" value="AUM75785.1"/>
    <property type="molecule type" value="Genomic_DNA"/>
</dbReference>
<name>A0A2K9MME1_9RHOB</name>
<keyword evidence="3" id="KW-1185">Reference proteome</keyword>
<evidence type="ECO:0000313" key="3">
    <source>
        <dbReference type="Proteomes" id="UP000234882"/>
    </source>
</evidence>
<keyword evidence="1" id="KW-0732">Signal</keyword>
<sequence length="177" mass="17832">MRAALAAVILTASPALALDDVPRGLASVVAARQAPALLAIGSIVPPYPDGLTSLGGACVGPAGSATECAVGIGTLEPAAGGAPVGIYAGRQASDDETGRPLWIVTAVIAVPTIPEDRFLNYSTCRTERAGLHPIAVMRSGSGEITPESGAWTAALDRDSGRFVEIAPAAVTCENFLP</sequence>
<proteinExistence type="predicted"/>
<accession>A0A2K9MME1</accession>
<organism evidence="2 3">
    <name type="scientific">Paracoccus jeotgali</name>
    <dbReference type="NCBI Taxonomy" id="2065379"/>
    <lineage>
        <taxon>Bacteria</taxon>
        <taxon>Pseudomonadati</taxon>
        <taxon>Pseudomonadota</taxon>
        <taxon>Alphaproteobacteria</taxon>
        <taxon>Rhodobacterales</taxon>
        <taxon>Paracoccaceae</taxon>
        <taxon>Paracoccus</taxon>
    </lineage>
</organism>
<protein>
    <submittedName>
        <fullName evidence="2">Uncharacterized protein</fullName>
    </submittedName>
</protein>
<dbReference type="AlphaFoldDB" id="A0A2K9MME1"/>
<evidence type="ECO:0000313" key="2">
    <source>
        <dbReference type="EMBL" id="AUM75785.1"/>
    </source>
</evidence>
<feature type="chain" id="PRO_5014752700" evidence="1">
    <location>
        <begin position="18"/>
        <end position="177"/>
    </location>
</feature>
<reference evidence="2 3" key="1">
    <citation type="submission" date="2017-12" db="EMBL/GenBank/DDBJ databases">
        <title>Genomic analysis of Paracoccus sp. CBA4604.</title>
        <authorList>
            <person name="Roh S.W."/>
            <person name="Kim J.Y."/>
            <person name="Kim J.S."/>
        </authorList>
    </citation>
    <scope>NUCLEOTIDE SEQUENCE [LARGE SCALE GENOMIC DNA]</scope>
    <source>
        <strain evidence="2 3">CBA4604</strain>
        <plasmid evidence="3">pcba4604-01</plasmid>
    </source>
</reference>
<dbReference type="Proteomes" id="UP000234882">
    <property type="component" value="Plasmid pCBA4604-01"/>
</dbReference>
<feature type="signal peptide" evidence="1">
    <location>
        <begin position="1"/>
        <end position="17"/>
    </location>
</feature>
<geneLocation type="plasmid" evidence="3">
    <name>pcba4604-01</name>
</geneLocation>